<dbReference type="SUPFAM" id="SSF52172">
    <property type="entry name" value="CheY-like"/>
    <property type="match status" value="1"/>
</dbReference>
<dbReference type="Pfam" id="PF00072">
    <property type="entry name" value="Response_reg"/>
    <property type="match status" value="1"/>
</dbReference>
<keyword evidence="6" id="KW-0597">Phosphoprotein</keyword>
<evidence type="ECO:0000256" key="5">
    <source>
        <dbReference type="ARBA" id="ARBA00024867"/>
    </source>
</evidence>
<accession>A0A9D2FIT0</accession>
<reference evidence="10" key="1">
    <citation type="journal article" date="2021" name="PeerJ">
        <title>Extensive microbial diversity within the chicken gut microbiome revealed by metagenomics and culture.</title>
        <authorList>
            <person name="Gilroy R."/>
            <person name="Ravi A."/>
            <person name="Getino M."/>
            <person name="Pursley I."/>
            <person name="Horton D.L."/>
            <person name="Alikhan N.F."/>
            <person name="Baker D."/>
            <person name="Gharbi K."/>
            <person name="Hall N."/>
            <person name="Watson M."/>
            <person name="Adriaenssens E.M."/>
            <person name="Foster-Nyarko E."/>
            <person name="Jarju S."/>
            <person name="Secka A."/>
            <person name="Antonio M."/>
            <person name="Oren A."/>
            <person name="Chaudhuri R.R."/>
            <person name="La Ragione R."/>
            <person name="Hildebrand F."/>
            <person name="Pallen M.J."/>
        </authorList>
    </citation>
    <scope>NUCLEOTIDE SEQUENCE</scope>
    <source>
        <strain evidence="10">CHK188-11489</strain>
    </source>
</reference>
<evidence type="ECO:0000256" key="4">
    <source>
        <dbReference type="ARBA" id="ARBA00023163"/>
    </source>
</evidence>
<dbReference type="GO" id="GO:0003700">
    <property type="term" value="F:DNA-binding transcription factor activity"/>
    <property type="evidence" value="ECO:0007669"/>
    <property type="project" value="InterPro"/>
</dbReference>
<dbReference type="GO" id="GO:0000160">
    <property type="term" value="P:phosphorelay signal transduction system"/>
    <property type="evidence" value="ECO:0007669"/>
    <property type="project" value="InterPro"/>
</dbReference>
<keyword evidence="3" id="KW-0238">DNA-binding</keyword>
<keyword evidence="2" id="KW-0805">Transcription regulation</keyword>
<reference evidence="10" key="2">
    <citation type="submission" date="2021-04" db="EMBL/GenBank/DDBJ databases">
        <authorList>
            <person name="Gilroy R."/>
        </authorList>
    </citation>
    <scope>NUCLEOTIDE SEQUENCE</scope>
    <source>
        <strain evidence="10">CHK188-11489</strain>
    </source>
</reference>
<keyword evidence="4" id="KW-0804">Transcription</keyword>
<evidence type="ECO:0000256" key="7">
    <source>
        <dbReference type="SAM" id="MobiDB-lite"/>
    </source>
</evidence>
<dbReference type="Gene3D" id="1.10.10.60">
    <property type="entry name" value="Homeodomain-like"/>
    <property type="match status" value="2"/>
</dbReference>
<dbReference type="InterPro" id="IPR011006">
    <property type="entry name" value="CheY-like_superfamily"/>
</dbReference>
<gene>
    <name evidence="10" type="ORF">H9724_04470</name>
</gene>
<dbReference type="PROSITE" id="PS01124">
    <property type="entry name" value="HTH_ARAC_FAMILY_2"/>
    <property type="match status" value="1"/>
</dbReference>
<name>A0A9D2FIT0_9FIRM</name>
<dbReference type="InterPro" id="IPR001789">
    <property type="entry name" value="Sig_transdc_resp-reg_receiver"/>
</dbReference>
<evidence type="ECO:0000256" key="3">
    <source>
        <dbReference type="ARBA" id="ARBA00023125"/>
    </source>
</evidence>
<comment type="function">
    <text evidence="5">May play the central regulatory role in sporulation. It may be an element of the effector pathway responsible for the activation of sporulation genes in response to nutritional stress. Spo0A may act in concert with spo0H (a sigma factor) to control the expression of some genes that are critical to the sporulation process.</text>
</comment>
<dbReference type="InterPro" id="IPR020449">
    <property type="entry name" value="Tscrpt_reg_AraC-type_HTH"/>
</dbReference>
<evidence type="ECO:0000256" key="1">
    <source>
        <dbReference type="ARBA" id="ARBA00018672"/>
    </source>
</evidence>
<dbReference type="AlphaFoldDB" id="A0A9D2FIT0"/>
<evidence type="ECO:0000259" key="8">
    <source>
        <dbReference type="PROSITE" id="PS01124"/>
    </source>
</evidence>
<dbReference type="SMART" id="SM00342">
    <property type="entry name" value="HTH_ARAC"/>
    <property type="match status" value="1"/>
</dbReference>
<evidence type="ECO:0000313" key="11">
    <source>
        <dbReference type="Proteomes" id="UP000824105"/>
    </source>
</evidence>
<protein>
    <recommendedName>
        <fullName evidence="1">Stage 0 sporulation protein A homolog</fullName>
    </recommendedName>
</protein>
<dbReference type="PROSITE" id="PS50110">
    <property type="entry name" value="RESPONSE_REGULATORY"/>
    <property type="match status" value="1"/>
</dbReference>
<feature type="domain" description="Response regulatory" evidence="9">
    <location>
        <begin position="3"/>
        <end position="121"/>
    </location>
</feature>
<organism evidence="10 11">
    <name type="scientific">Candidatus Gemmiger avistercoris</name>
    <dbReference type="NCBI Taxonomy" id="2838606"/>
    <lineage>
        <taxon>Bacteria</taxon>
        <taxon>Bacillati</taxon>
        <taxon>Bacillota</taxon>
        <taxon>Clostridia</taxon>
        <taxon>Eubacteriales</taxon>
        <taxon>Gemmiger</taxon>
    </lineage>
</organism>
<evidence type="ECO:0000313" key="10">
    <source>
        <dbReference type="EMBL" id="HIZ62008.1"/>
    </source>
</evidence>
<dbReference type="PRINTS" id="PR00032">
    <property type="entry name" value="HTHARAC"/>
</dbReference>
<evidence type="ECO:0000256" key="6">
    <source>
        <dbReference type="PROSITE-ProRule" id="PRU00169"/>
    </source>
</evidence>
<evidence type="ECO:0000259" key="9">
    <source>
        <dbReference type="PROSITE" id="PS50110"/>
    </source>
</evidence>
<feature type="compositionally biased region" description="Basic and acidic residues" evidence="7">
    <location>
        <begin position="415"/>
        <end position="446"/>
    </location>
</feature>
<dbReference type="InterPro" id="IPR018060">
    <property type="entry name" value="HTH_AraC"/>
</dbReference>
<feature type="region of interest" description="Disordered" evidence="7">
    <location>
        <begin position="414"/>
        <end position="446"/>
    </location>
</feature>
<dbReference type="SUPFAM" id="SSF46689">
    <property type="entry name" value="Homeodomain-like"/>
    <property type="match status" value="2"/>
</dbReference>
<dbReference type="Gene3D" id="3.40.50.2300">
    <property type="match status" value="1"/>
</dbReference>
<dbReference type="PROSITE" id="PS00041">
    <property type="entry name" value="HTH_ARAC_FAMILY_1"/>
    <property type="match status" value="1"/>
</dbReference>
<dbReference type="Pfam" id="PF12833">
    <property type="entry name" value="HTH_18"/>
    <property type="match status" value="1"/>
</dbReference>
<feature type="modified residue" description="4-aspartylphosphate" evidence="6">
    <location>
        <position position="55"/>
    </location>
</feature>
<dbReference type="PANTHER" id="PTHR43280:SF28">
    <property type="entry name" value="HTH-TYPE TRANSCRIPTIONAL ACTIVATOR RHAS"/>
    <property type="match status" value="1"/>
</dbReference>
<evidence type="ECO:0000256" key="2">
    <source>
        <dbReference type="ARBA" id="ARBA00023015"/>
    </source>
</evidence>
<dbReference type="CDD" id="cd17536">
    <property type="entry name" value="REC_YesN-like"/>
    <property type="match status" value="1"/>
</dbReference>
<dbReference type="PANTHER" id="PTHR43280">
    <property type="entry name" value="ARAC-FAMILY TRANSCRIPTIONAL REGULATOR"/>
    <property type="match status" value="1"/>
</dbReference>
<sequence length="446" mass="49703">MIRVLLVDDEPLVLIGMRSMLDWAALGYELAGTARNGGEALEKIRELHPDIVVSDIRMPVLDGLQLAARVHEQYGGLPVFIMLTSYEEFDYVRRSMGLGAVDYLIKMDLTAENLTEALARARDAVEKEKALRRPGPNQSGSLESYRERFFIQLYSGAFPNESKIRSHCEELGLTLDAAAYTAVIASIRNKDLSPEQQGALSAGITRMAADVLPKYLRCQVTGMDLRHFNVLLLLDGSPGWEDALVPVLQKANEILYKYFSTTLWWAVGAPTAALHHIPDSQKSAFSALPLLSEKDPIVFYRDEARTPLDHRACIVAEVQDYIRKNPSKKLSLNDVAAVFNFSPGYLSQLFSQNGETSFVEFVTETRIAAAKELMASTDLKIYEISEMMGFESAFYFSKVFKKIEGVSPRTYLRKLRGDSEAKSDPDAKGDPDAKENPNKEEPADAD</sequence>
<comment type="caution">
    <text evidence="10">The sequence shown here is derived from an EMBL/GenBank/DDBJ whole genome shotgun (WGS) entry which is preliminary data.</text>
</comment>
<proteinExistence type="predicted"/>
<dbReference type="SMART" id="SM00448">
    <property type="entry name" value="REC"/>
    <property type="match status" value="1"/>
</dbReference>
<feature type="domain" description="HTH araC/xylS-type" evidence="8">
    <location>
        <begin position="316"/>
        <end position="414"/>
    </location>
</feature>
<dbReference type="Proteomes" id="UP000824105">
    <property type="component" value="Unassembled WGS sequence"/>
</dbReference>
<dbReference type="InterPro" id="IPR009057">
    <property type="entry name" value="Homeodomain-like_sf"/>
</dbReference>
<dbReference type="GO" id="GO:0043565">
    <property type="term" value="F:sequence-specific DNA binding"/>
    <property type="evidence" value="ECO:0007669"/>
    <property type="project" value="InterPro"/>
</dbReference>
<dbReference type="InterPro" id="IPR018062">
    <property type="entry name" value="HTH_AraC-typ_CS"/>
</dbReference>
<dbReference type="EMBL" id="DXBF01000038">
    <property type="protein sequence ID" value="HIZ62008.1"/>
    <property type="molecule type" value="Genomic_DNA"/>
</dbReference>